<feature type="transmembrane region" description="Helical" evidence="12">
    <location>
        <begin position="100"/>
        <end position="121"/>
    </location>
</feature>
<evidence type="ECO:0000256" key="4">
    <source>
        <dbReference type="ARBA" id="ARBA00022475"/>
    </source>
</evidence>
<comment type="similarity">
    <text evidence="2 11">Belongs to the protease PrsW family.</text>
</comment>
<comment type="subcellular location">
    <subcellularLocation>
        <location evidence="1">Cell membrane</location>
        <topology evidence="1">Multi-pass membrane protein</topology>
    </subcellularLocation>
</comment>
<accession>A0ABV9GHR0</accession>
<evidence type="ECO:0000256" key="5">
    <source>
        <dbReference type="ARBA" id="ARBA00022670"/>
    </source>
</evidence>
<evidence type="ECO:0000256" key="10">
    <source>
        <dbReference type="ARBA" id="ARBA00030345"/>
    </source>
</evidence>
<dbReference type="EC" id="3.4.-.-" evidence="11"/>
<evidence type="ECO:0000256" key="8">
    <source>
        <dbReference type="ARBA" id="ARBA00022989"/>
    </source>
</evidence>
<dbReference type="GO" id="GO:0008233">
    <property type="term" value="F:peptidase activity"/>
    <property type="evidence" value="ECO:0007669"/>
    <property type="project" value="UniProtKB-KW"/>
</dbReference>
<dbReference type="Proteomes" id="UP001596022">
    <property type="component" value="Unassembled WGS sequence"/>
</dbReference>
<dbReference type="PANTHER" id="PTHR36844">
    <property type="entry name" value="PROTEASE PRSW"/>
    <property type="match status" value="1"/>
</dbReference>
<feature type="transmembrane region" description="Helical" evidence="12">
    <location>
        <begin position="161"/>
        <end position="179"/>
    </location>
</feature>
<feature type="transmembrane region" description="Helical" evidence="12">
    <location>
        <begin position="6"/>
        <end position="21"/>
    </location>
</feature>
<organism evidence="13 14">
    <name type="scientific">Camelliibacillus cellulosilyticus</name>
    <dbReference type="NCBI Taxonomy" id="2174486"/>
    <lineage>
        <taxon>Bacteria</taxon>
        <taxon>Bacillati</taxon>
        <taxon>Bacillota</taxon>
        <taxon>Bacilli</taxon>
        <taxon>Bacillales</taxon>
        <taxon>Sporolactobacillaceae</taxon>
        <taxon>Camelliibacillus</taxon>
    </lineage>
</organism>
<dbReference type="InterPro" id="IPR026898">
    <property type="entry name" value="PrsW"/>
</dbReference>
<dbReference type="Pfam" id="PF13367">
    <property type="entry name" value="PrsW-protease"/>
    <property type="match status" value="1"/>
</dbReference>
<reference evidence="14" key="1">
    <citation type="journal article" date="2019" name="Int. J. Syst. Evol. Microbiol.">
        <title>The Global Catalogue of Microorganisms (GCM) 10K type strain sequencing project: providing services to taxonomists for standard genome sequencing and annotation.</title>
        <authorList>
            <consortium name="The Broad Institute Genomics Platform"/>
            <consortium name="The Broad Institute Genome Sequencing Center for Infectious Disease"/>
            <person name="Wu L."/>
            <person name="Ma J."/>
        </authorList>
    </citation>
    <scope>NUCLEOTIDE SEQUENCE [LARGE SCALE GENOMIC DNA]</scope>
    <source>
        <strain evidence="14">CGMCC 1.16306</strain>
    </source>
</reference>
<evidence type="ECO:0000313" key="13">
    <source>
        <dbReference type="EMBL" id="MFC4617831.1"/>
    </source>
</evidence>
<evidence type="ECO:0000256" key="12">
    <source>
        <dbReference type="SAM" id="Phobius"/>
    </source>
</evidence>
<proteinExistence type="inferred from homology"/>
<keyword evidence="7 11" id="KW-0378">Hydrolase</keyword>
<keyword evidence="5 11" id="KW-0645">Protease</keyword>
<comment type="function">
    <text evidence="11">Involved in the degradation of specific anti-sigma factors.</text>
</comment>
<evidence type="ECO:0000256" key="3">
    <source>
        <dbReference type="ARBA" id="ARBA00018997"/>
    </source>
</evidence>
<dbReference type="PIRSF" id="PIRSF016933">
    <property type="entry name" value="PrsW"/>
    <property type="match status" value="1"/>
</dbReference>
<feature type="transmembrane region" description="Helical" evidence="12">
    <location>
        <begin position="127"/>
        <end position="149"/>
    </location>
</feature>
<evidence type="ECO:0000256" key="2">
    <source>
        <dbReference type="ARBA" id="ARBA00009165"/>
    </source>
</evidence>
<evidence type="ECO:0000313" key="14">
    <source>
        <dbReference type="Proteomes" id="UP001596022"/>
    </source>
</evidence>
<evidence type="ECO:0000256" key="11">
    <source>
        <dbReference type="PIRNR" id="PIRNR016933"/>
    </source>
</evidence>
<dbReference type="NCBIfam" id="NF033739">
    <property type="entry name" value="intramemb_PrsW"/>
    <property type="match status" value="1"/>
</dbReference>
<dbReference type="InterPro" id="IPR023596">
    <property type="entry name" value="Peptidase_PrsW_arch/bac"/>
</dbReference>
<dbReference type="EMBL" id="JBHSFW010000001">
    <property type="protein sequence ID" value="MFC4617831.1"/>
    <property type="molecule type" value="Genomic_DNA"/>
</dbReference>
<evidence type="ECO:0000256" key="1">
    <source>
        <dbReference type="ARBA" id="ARBA00004651"/>
    </source>
</evidence>
<evidence type="ECO:0000256" key="6">
    <source>
        <dbReference type="ARBA" id="ARBA00022692"/>
    </source>
</evidence>
<protein>
    <recommendedName>
        <fullName evidence="3 11">Protease PrsW</fullName>
        <ecNumber evidence="11">3.4.-.-</ecNumber>
    </recommendedName>
    <alternativeName>
        <fullName evidence="10 11">Protease responsible for activating sigma-W</fullName>
    </alternativeName>
</protein>
<feature type="transmembrane region" description="Helical" evidence="12">
    <location>
        <begin position="33"/>
        <end position="54"/>
    </location>
</feature>
<evidence type="ECO:0000256" key="7">
    <source>
        <dbReference type="ARBA" id="ARBA00022801"/>
    </source>
</evidence>
<feature type="transmembrane region" description="Helical" evidence="12">
    <location>
        <begin position="66"/>
        <end position="88"/>
    </location>
</feature>
<sequence>MFAVIAAAIAPGIALLSYIYLKDKYETEPIGVVIKTFVIGALLVFPVMVIQYAFQAEHLLREPFVHSFLLNGFLEEFLKWFIVIYTAYHHVAFTERYDGIVYTTAVSLGFATAENLFYLYAYGIHIALWRALLPVSSHGLFGIIMGYYIGRAKFTHKKKKWLGLALGIAVLLHGTYDYLMSTNKAWIYLVIPFMVILWWDALRKIKKLNKQPDPWIQKQTVRRT</sequence>
<dbReference type="PANTHER" id="PTHR36844:SF1">
    <property type="entry name" value="PROTEASE PRSW"/>
    <property type="match status" value="1"/>
</dbReference>
<keyword evidence="8 12" id="KW-1133">Transmembrane helix</keyword>
<gene>
    <name evidence="13" type="primary">prsW</name>
    <name evidence="13" type="ORF">ACFO4N_03705</name>
</gene>
<keyword evidence="14" id="KW-1185">Reference proteome</keyword>
<feature type="transmembrane region" description="Helical" evidence="12">
    <location>
        <begin position="185"/>
        <end position="202"/>
    </location>
</feature>
<keyword evidence="4 11" id="KW-1003">Cell membrane</keyword>
<evidence type="ECO:0000256" key="9">
    <source>
        <dbReference type="ARBA" id="ARBA00023136"/>
    </source>
</evidence>
<comment type="caution">
    <text evidence="13">The sequence shown here is derived from an EMBL/GenBank/DDBJ whole genome shotgun (WGS) entry which is preliminary data.</text>
</comment>
<dbReference type="GO" id="GO:0006508">
    <property type="term" value="P:proteolysis"/>
    <property type="evidence" value="ECO:0007669"/>
    <property type="project" value="UniProtKB-KW"/>
</dbReference>
<dbReference type="RefSeq" id="WP_376844852.1">
    <property type="nucleotide sequence ID" value="NZ_JBHSFW010000001.1"/>
</dbReference>
<keyword evidence="9 11" id="KW-0472">Membrane</keyword>
<keyword evidence="6 12" id="KW-0812">Transmembrane</keyword>
<name>A0ABV9GHR0_9BACL</name>